<dbReference type="AlphaFoldDB" id="A0A1Z5HW95"/>
<dbReference type="InterPro" id="IPR036280">
    <property type="entry name" value="Multihaem_cyt_sf"/>
</dbReference>
<evidence type="ECO:0000313" key="1">
    <source>
        <dbReference type="EMBL" id="GAW93585.1"/>
    </source>
</evidence>
<dbReference type="SUPFAM" id="SSF48695">
    <property type="entry name" value="Multiheme cytochromes"/>
    <property type="match status" value="1"/>
</dbReference>
<reference evidence="2" key="1">
    <citation type="journal article" date="2017" name="Appl. Environ. Microbiol.">
        <title>Genomic Analysis of Calderihabitans maritimus KKC1, a Thermophilic, Hydrogenogenic, Carboxydotrophic Bacterium Isolated from Marine Sediment.</title>
        <authorList>
            <person name="Omae K."/>
            <person name="Yoneda Y."/>
            <person name="Fukuyama Y."/>
            <person name="Yoshida T."/>
            <person name="Sako Y."/>
        </authorList>
    </citation>
    <scope>NUCLEOTIDE SEQUENCE [LARGE SCALE GENOMIC DNA]</scope>
    <source>
        <strain evidence="2">KKC1</strain>
    </source>
</reference>
<sequence length="322" mass="35272">MKKIVHGLKLLLSGLTVGLLMVLLFNFLYIGRASASTRGPHDPYVNEEVCRNCHTIWSYAQKGYYDRRFGSTNDIYNTCVYCHNSRGQSRYDVINGVIYDPNGNGGNGAYYRTEGGGFSKWLVRENVSSLNGNLTDVTSVHDVKGTGDLYAPGGNTSLAGAFTDFSCDNCHDPHGRTNNSRILRDDINGVTGVSATLIVNNELKDESVIYLNGFNEFCGSCHTDFRVTEAGAGDHDSGIYTSFKRHRVGMDPAGYPGYNPDHGLPLESGKVSCMTCHYAHSTAVKNEILFDRADNYNGSRVSASSTLLRRSNRGVCQACHSK</sequence>
<accession>A0A1Z5HW95</accession>
<organism evidence="1 2">
    <name type="scientific">Calderihabitans maritimus</name>
    <dbReference type="NCBI Taxonomy" id="1246530"/>
    <lineage>
        <taxon>Bacteria</taxon>
        <taxon>Bacillati</taxon>
        <taxon>Bacillota</taxon>
        <taxon>Clostridia</taxon>
        <taxon>Neomoorellales</taxon>
        <taxon>Calderihabitantaceae</taxon>
        <taxon>Calderihabitans</taxon>
    </lineage>
</organism>
<protein>
    <submittedName>
        <fullName evidence="1">Uncharacterized protein</fullName>
    </submittedName>
</protein>
<gene>
    <name evidence="1" type="ORF">KKC1_27140</name>
</gene>
<proteinExistence type="predicted"/>
<dbReference type="Proteomes" id="UP000197032">
    <property type="component" value="Unassembled WGS sequence"/>
</dbReference>
<dbReference type="Gene3D" id="1.10.1130.10">
    <property type="entry name" value="Flavocytochrome C3, Chain A"/>
    <property type="match status" value="1"/>
</dbReference>
<evidence type="ECO:0000313" key="2">
    <source>
        <dbReference type="Proteomes" id="UP000197032"/>
    </source>
</evidence>
<dbReference type="EMBL" id="BDGJ01000164">
    <property type="protein sequence ID" value="GAW93585.1"/>
    <property type="molecule type" value="Genomic_DNA"/>
</dbReference>
<keyword evidence="2" id="KW-1185">Reference proteome</keyword>
<name>A0A1Z5HW95_9FIRM</name>
<dbReference type="RefSeq" id="WP_088554683.1">
    <property type="nucleotide sequence ID" value="NZ_BDGJ01000164.1"/>
</dbReference>
<comment type="caution">
    <text evidence="1">The sequence shown here is derived from an EMBL/GenBank/DDBJ whole genome shotgun (WGS) entry which is preliminary data.</text>
</comment>